<sequence length="179" mass="19987">MARKKNKNAIKLIRFGFMALIIALVFSVVFNNLSDTTYAFEVQDNGYGLQVSSEKIGANDNKKMLFNIENMAPGDEYAEIVTVKNSGKESFQSIITAMDTSTQGKLLFETLEFEIREGNANGTVIYDGKLKDMKDITLCSLSKNKKKVYYMLLSLPTGAGNEYQNQNANFKFIITADAK</sequence>
<dbReference type="EMBL" id="CP042469">
    <property type="protein sequence ID" value="QOX62831.1"/>
    <property type="molecule type" value="Genomic_DNA"/>
</dbReference>
<accession>A0ACD1A8R8</accession>
<gene>
    <name evidence="1" type="ORF">FRZ06_05460</name>
</gene>
<proteinExistence type="predicted"/>
<evidence type="ECO:0000313" key="1">
    <source>
        <dbReference type="EMBL" id="QOX62831.1"/>
    </source>
</evidence>
<protein>
    <submittedName>
        <fullName evidence="1">Uncharacterized protein</fullName>
    </submittedName>
</protein>
<organism evidence="1 2">
    <name type="scientific">Anoxybacterium hadale</name>
    <dbReference type="NCBI Taxonomy" id="3408580"/>
    <lineage>
        <taxon>Bacteria</taxon>
        <taxon>Bacillati</taxon>
        <taxon>Bacillota</taxon>
        <taxon>Clostridia</taxon>
        <taxon>Peptostreptococcales</taxon>
        <taxon>Anaerovoracaceae</taxon>
        <taxon>Anoxybacterium</taxon>
    </lineage>
</organism>
<reference evidence="1" key="1">
    <citation type="submission" date="2019-08" db="EMBL/GenBank/DDBJ databases">
        <title>Genome sequence of Clostridiales bacterium MT110.</title>
        <authorList>
            <person name="Cao J."/>
        </authorList>
    </citation>
    <scope>NUCLEOTIDE SEQUENCE</scope>
    <source>
        <strain evidence="1">MT110</strain>
    </source>
</reference>
<evidence type="ECO:0000313" key="2">
    <source>
        <dbReference type="Proteomes" id="UP000594014"/>
    </source>
</evidence>
<name>A0ACD1A8R8_9FIRM</name>
<dbReference type="Proteomes" id="UP000594014">
    <property type="component" value="Chromosome"/>
</dbReference>
<keyword evidence="2" id="KW-1185">Reference proteome</keyword>